<organism evidence="2 3">
    <name type="scientific">Geomonas diazotrophica</name>
    <dbReference type="NCBI Taxonomy" id="2843197"/>
    <lineage>
        <taxon>Bacteria</taxon>
        <taxon>Pseudomonadati</taxon>
        <taxon>Thermodesulfobacteriota</taxon>
        <taxon>Desulfuromonadia</taxon>
        <taxon>Geobacterales</taxon>
        <taxon>Geobacteraceae</taxon>
        <taxon>Geomonas</taxon>
    </lineage>
</organism>
<evidence type="ECO:0000313" key="3">
    <source>
        <dbReference type="Proteomes" id="UP000683493"/>
    </source>
</evidence>
<evidence type="ECO:0008006" key="4">
    <source>
        <dbReference type="Google" id="ProtNLM"/>
    </source>
</evidence>
<accession>A0ABX8JGF0</accession>
<reference evidence="2 3" key="1">
    <citation type="submission" date="2021-06" db="EMBL/GenBank/DDBJ databases">
        <title>Gemonas diversity in paddy soil.</title>
        <authorList>
            <person name="Liu G."/>
        </authorList>
    </citation>
    <scope>NUCLEOTIDE SEQUENCE [LARGE SCALE GENOMIC DNA]</scope>
    <source>
        <strain evidence="2 3">RG29</strain>
    </source>
</reference>
<keyword evidence="3" id="KW-1185">Reference proteome</keyword>
<proteinExistence type="predicted"/>
<name>A0ABX8JGF0_9BACT</name>
<feature type="region of interest" description="Disordered" evidence="1">
    <location>
        <begin position="62"/>
        <end position="82"/>
    </location>
</feature>
<sequence length="599" mass="63707">MGAFDELVNGNDQGLTFEDLGHSAPPAPKNKMKTKAVAGPLDSLAAKYGDTPAGPLDALARKYGDTSTPSRKYTVTHPTTGKTVTITGPTAPSEADLDRIFAAVANQESTSRTKNQAQLQREFALREGTPTTAARYGIDRSPVDDVPVWGREHPNLYALYKTATGGIDLSAPTAPAESVKDWATRVVPESTVKTAIGAVTAPYQMIKNVTDPIVEYAGNITKPSPRMQLAGGIDQGMKRNLDAAADFLGKPLGFKRGDSGEMDWSPANIKDALLTDPVGSAAALAPTIGALKGARAELAGLKPVPNAAKLNAELDRSYTKAIRPSVTGNRTSAQANGYAENARTAVKEIVLNRDKLNLVDEMGEPVDGLPHNLQQFRSAIDQTKRNIWGKVEAINSEAGKAGAEVPLRSAVDELNALADKPVYRTMAPDTVRYATDRARALDEQGSFSVGDAQDAITMANQSLQNFYRNPSADTASRAYVDSLIANHLRANLDTALETATGSQAAAPLRKAYAALKAIEKDVNRRATVDARKNDRGLVDFSDIMTAGELVKAMATLNPAGMAKAGAMAAVKSLIKRANDPNHHVRKVFKAGDALVKKFP</sequence>
<gene>
    <name evidence="2" type="ORF">KP005_19345</name>
</gene>
<evidence type="ECO:0000256" key="1">
    <source>
        <dbReference type="SAM" id="MobiDB-lite"/>
    </source>
</evidence>
<protein>
    <recommendedName>
        <fullName evidence="4">Large polyvalent protein associated domain-containing protein</fullName>
    </recommendedName>
</protein>
<dbReference type="EMBL" id="CP076724">
    <property type="protein sequence ID" value="QWV97463.1"/>
    <property type="molecule type" value="Genomic_DNA"/>
</dbReference>
<evidence type="ECO:0000313" key="2">
    <source>
        <dbReference type="EMBL" id="QWV97463.1"/>
    </source>
</evidence>
<dbReference type="Proteomes" id="UP000683493">
    <property type="component" value="Chromosome"/>
</dbReference>